<keyword evidence="1" id="KW-1133">Transmembrane helix</keyword>
<reference evidence="2 3" key="1">
    <citation type="submission" date="2016-10" db="EMBL/GenBank/DDBJ databases">
        <authorList>
            <person name="Varghese N."/>
            <person name="Submissions S."/>
        </authorList>
    </citation>
    <scope>NUCLEOTIDE SEQUENCE [LARGE SCALE GENOMIC DNA]</scope>
    <source>
        <strain evidence="2 3">DSM 9169</strain>
    </source>
</reference>
<keyword evidence="1" id="KW-0812">Transmembrane</keyword>
<feature type="transmembrane region" description="Helical" evidence="1">
    <location>
        <begin position="66"/>
        <end position="88"/>
    </location>
</feature>
<keyword evidence="3" id="KW-1185">Reference proteome</keyword>
<evidence type="ECO:0000313" key="3">
    <source>
        <dbReference type="Proteomes" id="UP000198976"/>
    </source>
</evidence>
<organism evidence="2 3">
    <name type="scientific">Schaalia radingae</name>
    <dbReference type="NCBI Taxonomy" id="131110"/>
    <lineage>
        <taxon>Bacteria</taxon>
        <taxon>Bacillati</taxon>
        <taxon>Actinomycetota</taxon>
        <taxon>Actinomycetes</taxon>
        <taxon>Actinomycetales</taxon>
        <taxon>Actinomycetaceae</taxon>
        <taxon>Schaalia</taxon>
    </lineage>
</organism>
<keyword evidence="1" id="KW-0472">Membrane</keyword>
<sequence length="141" mass="14865">MALAVFTIFAWVSAAILLAAGGYLINQARRIRRPGLPMGSSWGIPIEEARVSESAWRAAHRAAWPLVGAAGIICAVHSIAIIMTLLFMGDDFSSFVLILICMGLFTAALVQWLARAGAKSAARAAVASESDVDSDSNSDSD</sequence>
<gene>
    <name evidence="2" type="ORF">SAMN04489714_1519</name>
</gene>
<proteinExistence type="predicted"/>
<evidence type="ECO:0000256" key="1">
    <source>
        <dbReference type="SAM" id="Phobius"/>
    </source>
</evidence>
<name>A0ABY0V968_9ACTO</name>
<evidence type="ECO:0008006" key="4">
    <source>
        <dbReference type="Google" id="ProtNLM"/>
    </source>
</evidence>
<dbReference type="Proteomes" id="UP000198976">
    <property type="component" value="Chromosome I"/>
</dbReference>
<accession>A0ABY0V968</accession>
<feature type="transmembrane region" description="Helical" evidence="1">
    <location>
        <begin position="94"/>
        <end position="114"/>
    </location>
</feature>
<feature type="transmembrane region" description="Helical" evidence="1">
    <location>
        <begin position="6"/>
        <end position="25"/>
    </location>
</feature>
<evidence type="ECO:0000313" key="2">
    <source>
        <dbReference type="EMBL" id="SDT99837.1"/>
    </source>
</evidence>
<dbReference type="EMBL" id="LT629792">
    <property type="protein sequence ID" value="SDT99837.1"/>
    <property type="molecule type" value="Genomic_DNA"/>
</dbReference>
<protein>
    <recommendedName>
        <fullName evidence="4">SdpI/YhfL protein family protein</fullName>
    </recommendedName>
</protein>
<dbReference type="RefSeq" id="WP_092648755.1">
    <property type="nucleotide sequence ID" value="NZ_LT629792.1"/>
</dbReference>